<sequence length="253" mass="27333">MGKSIAVHSSKGGSGKTSFSINLAFAYASTGKSVCLLDADLKAPSVFNYMFPDSNCWLNDVLDGKCGIMDAIVEVVDDSVAPGKLSVGYCNPDIDAVREISGKDRKWQSKALKIIMGIKNDLFSSGIDVLIIDTGPGVDFTSVNAIAAADYVIMVTRPERSHQKYMEQIIDGIYIPLDKDYGVIMNKCHEKDPISISGMTNSEVPLLASIPCLCDIALRGDSEVLVVTDPENLFSKAVFTVVKNIEECFSISD</sequence>
<dbReference type="InterPro" id="IPR027417">
    <property type="entry name" value="P-loop_NTPase"/>
</dbReference>
<proteinExistence type="predicted"/>
<comment type="caution">
    <text evidence="2">The sequence shown here is derived from an EMBL/GenBank/DDBJ whole genome shotgun (WGS) entry which is preliminary data.</text>
</comment>
<dbReference type="RefSeq" id="WP_048193554.1">
    <property type="nucleotide sequence ID" value="NZ_CAAGSM010000002.1"/>
</dbReference>
<dbReference type="PANTHER" id="PTHR13696">
    <property type="entry name" value="P-LOOP CONTAINING NUCLEOSIDE TRIPHOSPHATE HYDROLASE"/>
    <property type="match status" value="1"/>
</dbReference>
<protein>
    <recommendedName>
        <fullName evidence="1">AAA domain-containing protein</fullName>
    </recommendedName>
</protein>
<feature type="domain" description="AAA" evidence="1">
    <location>
        <begin position="3"/>
        <end position="171"/>
    </location>
</feature>
<name>A0A099T4M7_METMT</name>
<evidence type="ECO:0000259" key="1">
    <source>
        <dbReference type="Pfam" id="PF13614"/>
    </source>
</evidence>
<dbReference type="SUPFAM" id="SSF52540">
    <property type="entry name" value="P-loop containing nucleoside triphosphate hydrolases"/>
    <property type="match status" value="1"/>
</dbReference>
<gene>
    <name evidence="2" type="ORF">LI82_03655</name>
</gene>
<dbReference type="InterPro" id="IPR050678">
    <property type="entry name" value="DNA_Partitioning_ATPase"/>
</dbReference>
<reference evidence="2 3" key="1">
    <citation type="submission" date="2014-09" db="EMBL/GenBank/DDBJ databases">
        <title>Draft genome sequence of an obligately methylotrophic methanogen, Methanococcoides methylutens, isolated from marine sediment.</title>
        <authorList>
            <person name="Guan Y."/>
            <person name="Ngugi D.K."/>
            <person name="Blom J."/>
            <person name="Ali S."/>
            <person name="Ferry J.G."/>
            <person name="Stingl U."/>
        </authorList>
    </citation>
    <scope>NUCLEOTIDE SEQUENCE [LARGE SCALE GENOMIC DNA]</scope>
    <source>
        <strain evidence="2 3">DSM 2657</strain>
    </source>
</reference>
<accession>A0A099T4M7</accession>
<dbReference type="Proteomes" id="UP000029859">
    <property type="component" value="Unassembled WGS sequence"/>
</dbReference>
<dbReference type="AlphaFoldDB" id="A0A099T4M7"/>
<dbReference type="EMBL" id="JRHO01000009">
    <property type="protein sequence ID" value="KGK99136.1"/>
    <property type="molecule type" value="Genomic_DNA"/>
</dbReference>
<dbReference type="OrthoDB" id="36110at2157"/>
<evidence type="ECO:0000313" key="3">
    <source>
        <dbReference type="Proteomes" id="UP000029859"/>
    </source>
</evidence>
<dbReference type="Gene3D" id="3.40.50.300">
    <property type="entry name" value="P-loop containing nucleotide triphosphate hydrolases"/>
    <property type="match status" value="1"/>
</dbReference>
<dbReference type="Pfam" id="PF13614">
    <property type="entry name" value="AAA_31"/>
    <property type="match status" value="1"/>
</dbReference>
<evidence type="ECO:0000313" key="2">
    <source>
        <dbReference type="EMBL" id="KGK99136.1"/>
    </source>
</evidence>
<keyword evidence="3" id="KW-1185">Reference proteome</keyword>
<dbReference type="InterPro" id="IPR025669">
    <property type="entry name" value="AAA_dom"/>
</dbReference>
<dbReference type="PANTHER" id="PTHR13696:SF99">
    <property type="entry name" value="COBYRINIC ACID AC-DIAMIDE SYNTHASE"/>
    <property type="match status" value="1"/>
</dbReference>
<organism evidence="2 3">
    <name type="scientific">Methanococcoides methylutens</name>
    <dbReference type="NCBI Taxonomy" id="2226"/>
    <lineage>
        <taxon>Archaea</taxon>
        <taxon>Methanobacteriati</taxon>
        <taxon>Methanobacteriota</taxon>
        <taxon>Stenosarchaea group</taxon>
        <taxon>Methanomicrobia</taxon>
        <taxon>Methanosarcinales</taxon>
        <taxon>Methanosarcinaceae</taxon>
        <taxon>Methanococcoides</taxon>
    </lineage>
</organism>